<accession>A0AAV5RAJ6</accession>
<name>A0AAV5RAJ6_PICKL</name>
<evidence type="ECO:0000313" key="3">
    <source>
        <dbReference type="Proteomes" id="UP001378960"/>
    </source>
</evidence>
<dbReference type="GO" id="GO:0005628">
    <property type="term" value="C:prospore membrane"/>
    <property type="evidence" value="ECO:0007669"/>
    <property type="project" value="TreeGrafter"/>
</dbReference>
<keyword evidence="1" id="KW-1133">Transmembrane helix</keyword>
<evidence type="ECO:0000313" key="2">
    <source>
        <dbReference type="EMBL" id="GMM47818.1"/>
    </source>
</evidence>
<proteinExistence type="predicted"/>
<feature type="transmembrane region" description="Helical" evidence="1">
    <location>
        <begin position="176"/>
        <end position="195"/>
    </location>
</feature>
<dbReference type="PANTHER" id="PTHR34292:SF2">
    <property type="entry name" value="OUTER SPORE WALL PROTEIN LDS1"/>
    <property type="match status" value="1"/>
</dbReference>
<keyword evidence="3" id="KW-1185">Reference proteome</keyword>
<dbReference type="InterPro" id="IPR052786">
    <property type="entry name" value="Spore_wall_assembly"/>
</dbReference>
<dbReference type="EMBL" id="BTGB01000009">
    <property type="protein sequence ID" value="GMM47818.1"/>
    <property type="molecule type" value="Genomic_DNA"/>
</dbReference>
<evidence type="ECO:0008006" key="4">
    <source>
        <dbReference type="Google" id="ProtNLM"/>
    </source>
</evidence>
<protein>
    <recommendedName>
        <fullName evidence="4">Outer spore wall protein RRT8</fullName>
    </recommendedName>
</protein>
<organism evidence="2 3">
    <name type="scientific">Pichia kluyveri</name>
    <name type="common">Yeast</name>
    <dbReference type="NCBI Taxonomy" id="36015"/>
    <lineage>
        <taxon>Eukaryota</taxon>
        <taxon>Fungi</taxon>
        <taxon>Dikarya</taxon>
        <taxon>Ascomycota</taxon>
        <taxon>Saccharomycotina</taxon>
        <taxon>Pichiomycetes</taxon>
        <taxon>Pichiales</taxon>
        <taxon>Pichiaceae</taxon>
        <taxon>Pichia</taxon>
    </lineage>
</organism>
<feature type="transmembrane region" description="Helical" evidence="1">
    <location>
        <begin position="231"/>
        <end position="253"/>
    </location>
</feature>
<feature type="transmembrane region" description="Helical" evidence="1">
    <location>
        <begin position="56"/>
        <end position="83"/>
    </location>
</feature>
<dbReference type="Proteomes" id="UP001378960">
    <property type="component" value="Unassembled WGS sequence"/>
</dbReference>
<dbReference type="GO" id="GO:0005811">
    <property type="term" value="C:lipid droplet"/>
    <property type="evidence" value="ECO:0007669"/>
    <property type="project" value="TreeGrafter"/>
</dbReference>
<sequence length="270" mass="30729">MSTALHIDWQNAVQQRIIMEISRPFIVATQIFSLTDQSYLYPFKGFYFLWSNYDQFLPIFLSVIIPYGLLHCYVYTILFGAIFPLNLIINALMYGPLGIHIAIVTTFQQCSSVNNQIFKNYLIKGKLNKVFDTTLCLNGLDRVVIPGKLKRLVPQTIVAQVMDINPISITITVTKIIYSIIIATIPIIGTLAFHYNNSLNIGKQSQQRMMQLTRQRPRQIVYKGKDAEGELFKFGMVCVWLESIPVLGILFMFTDHVGAALLASDLYNKC</sequence>
<evidence type="ECO:0000256" key="1">
    <source>
        <dbReference type="SAM" id="Phobius"/>
    </source>
</evidence>
<dbReference type="GO" id="GO:0005619">
    <property type="term" value="C:ascospore wall"/>
    <property type="evidence" value="ECO:0007669"/>
    <property type="project" value="TreeGrafter"/>
</dbReference>
<reference evidence="2 3" key="1">
    <citation type="journal article" date="2023" name="Elife">
        <title>Identification of key yeast species and microbe-microbe interactions impacting larval growth of Drosophila in the wild.</title>
        <authorList>
            <person name="Mure A."/>
            <person name="Sugiura Y."/>
            <person name="Maeda R."/>
            <person name="Honda K."/>
            <person name="Sakurai N."/>
            <person name="Takahashi Y."/>
            <person name="Watada M."/>
            <person name="Katoh T."/>
            <person name="Gotoh A."/>
            <person name="Gotoh Y."/>
            <person name="Taniguchi I."/>
            <person name="Nakamura K."/>
            <person name="Hayashi T."/>
            <person name="Katayama T."/>
            <person name="Uemura T."/>
            <person name="Hattori Y."/>
        </authorList>
    </citation>
    <scope>NUCLEOTIDE SEQUENCE [LARGE SCALE GENOMIC DNA]</scope>
    <source>
        <strain evidence="2 3">PK-24</strain>
    </source>
</reference>
<gene>
    <name evidence="2" type="ORF">DAPK24_044160</name>
</gene>
<comment type="caution">
    <text evidence="2">The sequence shown here is derived from an EMBL/GenBank/DDBJ whole genome shotgun (WGS) entry which is preliminary data.</text>
</comment>
<dbReference type="PANTHER" id="PTHR34292">
    <property type="entry name" value="OUTER SPORE WALL PROTEIN LDS1"/>
    <property type="match status" value="1"/>
</dbReference>
<dbReference type="AlphaFoldDB" id="A0AAV5RAJ6"/>
<keyword evidence="1" id="KW-0812">Transmembrane</keyword>
<keyword evidence="1" id="KW-0472">Membrane</keyword>